<gene>
    <name evidence="5" type="ORF">HHA03_06590</name>
    <name evidence="6" type="ORF">SAMN05421839_10710</name>
</gene>
<evidence type="ECO:0000313" key="5">
    <source>
        <dbReference type="EMBL" id="GEM01127.1"/>
    </source>
</evidence>
<dbReference type="Gene3D" id="1.10.357.10">
    <property type="entry name" value="Tetracycline Repressor, domain 2"/>
    <property type="match status" value="1"/>
</dbReference>
<dbReference type="Proteomes" id="UP000321547">
    <property type="component" value="Unassembled WGS sequence"/>
</dbReference>
<feature type="DNA-binding region" description="H-T-H motif" evidence="3">
    <location>
        <begin position="31"/>
        <end position="50"/>
    </location>
</feature>
<feature type="domain" description="HTH tetR-type" evidence="4">
    <location>
        <begin position="8"/>
        <end position="68"/>
    </location>
</feature>
<evidence type="ECO:0000259" key="4">
    <source>
        <dbReference type="PROSITE" id="PS50977"/>
    </source>
</evidence>
<dbReference type="PRINTS" id="PR00455">
    <property type="entry name" value="HTHTETR"/>
</dbReference>
<dbReference type="Pfam" id="PF00440">
    <property type="entry name" value="TetR_N"/>
    <property type="match status" value="1"/>
</dbReference>
<evidence type="ECO:0000313" key="7">
    <source>
        <dbReference type="Proteomes" id="UP000242243"/>
    </source>
</evidence>
<dbReference type="PROSITE" id="PS50977">
    <property type="entry name" value="HTH_TETR_2"/>
    <property type="match status" value="1"/>
</dbReference>
<evidence type="ECO:0000256" key="3">
    <source>
        <dbReference type="PROSITE-ProRule" id="PRU00335"/>
    </source>
</evidence>
<reference evidence="5 8" key="2">
    <citation type="submission" date="2019-07" db="EMBL/GenBank/DDBJ databases">
        <title>Whole genome shotgun sequence of Halolactibacillus halophilus NBRC 100868.</title>
        <authorList>
            <person name="Hosoyama A."/>
            <person name="Uohara A."/>
            <person name="Ohji S."/>
            <person name="Ichikawa N."/>
        </authorList>
    </citation>
    <scope>NUCLEOTIDE SEQUENCE [LARGE SCALE GENOMIC DNA]</scope>
    <source>
        <strain evidence="5 8">NBRC 100868</strain>
    </source>
</reference>
<evidence type="ECO:0000256" key="2">
    <source>
        <dbReference type="ARBA" id="ARBA00023125"/>
    </source>
</evidence>
<reference evidence="6 7" key="1">
    <citation type="submission" date="2016-10" db="EMBL/GenBank/DDBJ databases">
        <authorList>
            <person name="de Groot N.N."/>
        </authorList>
    </citation>
    <scope>NUCLEOTIDE SEQUENCE [LARGE SCALE GENOMIC DNA]</scope>
    <source>
        <strain evidence="6 7">DSM 17073</strain>
    </source>
</reference>
<keyword evidence="1" id="KW-0678">Repressor</keyword>
<protein>
    <submittedName>
        <fullName evidence="6">Regulatory protein, tetR family</fullName>
    </submittedName>
    <submittedName>
        <fullName evidence="5">TetR family transcriptional regulator</fullName>
    </submittedName>
</protein>
<proteinExistence type="predicted"/>
<dbReference type="InterPro" id="IPR001647">
    <property type="entry name" value="HTH_TetR"/>
</dbReference>
<dbReference type="PANTHER" id="PTHR43479">
    <property type="entry name" value="ACREF/ENVCD OPERON REPRESSOR-RELATED"/>
    <property type="match status" value="1"/>
</dbReference>
<organism evidence="6 7">
    <name type="scientific">Halolactibacillus halophilus</name>
    <dbReference type="NCBI Taxonomy" id="306540"/>
    <lineage>
        <taxon>Bacteria</taxon>
        <taxon>Bacillati</taxon>
        <taxon>Bacillota</taxon>
        <taxon>Bacilli</taxon>
        <taxon>Bacillales</taxon>
        <taxon>Bacillaceae</taxon>
        <taxon>Halolactibacillus</taxon>
    </lineage>
</organism>
<dbReference type="GO" id="GO:0003677">
    <property type="term" value="F:DNA binding"/>
    <property type="evidence" value="ECO:0007669"/>
    <property type="project" value="UniProtKB-UniRule"/>
</dbReference>
<dbReference type="InterPro" id="IPR050624">
    <property type="entry name" value="HTH-type_Tx_Regulator"/>
</dbReference>
<dbReference type="SUPFAM" id="SSF46689">
    <property type="entry name" value="Homeodomain-like"/>
    <property type="match status" value="1"/>
</dbReference>
<keyword evidence="8" id="KW-1185">Reference proteome</keyword>
<dbReference type="PANTHER" id="PTHR43479:SF7">
    <property type="entry name" value="TETR-FAMILY TRANSCRIPTIONAL REGULATOR"/>
    <property type="match status" value="1"/>
</dbReference>
<name>A0A1I5MYN4_9BACI</name>
<evidence type="ECO:0000256" key="1">
    <source>
        <dbReference type="ARBA" id="ARBA00022491"/>
    </source>
</evidence>
<dbReference type="EMBL" id="BJWI01000005">
    <property type="protein sequence ID" value="GEM01127.1"/>
    <property type="molecule type" value="Genomic_DNA"/>
</dbReference>
<evidence type="ECO:0000313" key="8">
    <source>
        <dbReference type="Proteomes" id="UP000321547"/>
    </source>
</evidence>
<keyword evidence="2 3" id="KW-0238">DNA-binding</keyword>
<dbReference type="RefSeq" id="WP_159430107.1">
    <property type="nucleotide sequence ID" value="NZ_BJWI01000005.1"/>
</dbReference>
<dbReference type="Proteomes" id="UP000242243">
    <property type="component" value="Unassembled WGS sequence"/>
</dbReference>
<accession>A0A1I5MYN4</accession>
<evidence type="ECO:0000313" key="6">
    <source>
        <dbReference type="EMBL" id="SFP14705.1"/>
    </source>
</evidence>
<dbReference type="AlphaFoldDB" id="A0A1I5MYN4"/>
<dbReference type="OrthoDB" id="9810250at2"/>
<dbReference type="EMBL" id="FOXC01000007">
    <property type="protein sequence ID" value="SFP14705.1"/>
    <property type="molecule type" value="Genomic_DNA"/>
</dbReference>
<dbReference type="STRING" id="306540.SAMN05421839_10710"/>
<dbReference type="InterPro" id="IPR009057">
    <property type="entry name" value="Homeodomain-like_sf"/>
</dbReference>
<sequence>MQTDPRIIRTRKSVVDALLALMSEREIEKITVKDITEKADVNRATFYHHFKDKQALLNYTLEEHLIRYCFEPFNDADSFSRELVLGVLEAIVELHDYLEGHCQLNFQKFLLDIEQEIKSALIKRFLPFVKQTANHFSDDYTLLETYKLVGGLYSSAIAIRKASHYRSQLISYATDQLIK</sequence>